<feature type="binding site" evidence="4">
    <location>
        <position position="197"/>
    </location>
    <ligand>
        <name>substrate</name>
    </ligand>
</feature>
<dbReference type="EMBL" id="BLXT01003753">
    <property type="protein sequence ID" value="GFO05817.1"/>
    <property type="molecule type" value="Genomic_DNA"/>
</dbReference>
<evidence type="ECO:0000256" key="1">
    <source>
        <dbReference type="ARBA" id="ARBA00012346"/>
    </source>
</evidence>
<dbReference type="PANTHER" id="PTHR12935:SF0">
    <property type="entry name" value="GAMMA-GLUTAMYLCYCLOTRANSFERASE"/>
    <property type="match status" value="1"/>
</dbReference>
<comment type="caution">
    <text evidence="5">The sequence shown here is derived from an EMBL/GenBank/DDBJ whole genome shotgun (WGS) entry which is preliminary data.</text>
</comment>
<dbReference type="AlphaFoldDB" id="A0AAV4AFY7"/>
<proteinExistence type="predicted"/>
<dbReference type="Pfam" id="PF13772">
    <property type="entry name" value="AIG2_2"/>
    <property type="match status" value="1"/>
</dbReference>
<evidence type="ECO:0000256" key="2">
    <source>
        <dbReference type="ARBA" id="ARBA00023239"/>
    </source>
</evidence>
<organism evidence="5 6">
    <name type="scientific">Plakobranchus ocellatus</name>
    <dbReference type="NCBI Taxonomy" id="259542"/>
    <lineage>
        <taxon>Eukaryota</taxon>
        <taxon>Metazoa</taxon>
        <taxon>Spiralia</taxon>
        <taxon>Lophotrochozoa</taxon>
        <taxon>Mollusca</taxon>
        <taxon>Gastropoda</taxon>
        <taxon>Heterobranchia</taxon>
        <taxon>Euthyneura</taxon>
        <taxon>Panpulmonata</taxon>
        <taxon>Sacoglossa</taxon>
        <taxon>Placobranchoidea</taxon>
        <taxon>Plakobranchidae</taxon>
        <taxon>Plakobranchus</taxon>
    </lineage>
</organism>
<accession>A0AAV4AFY7</accession>
<dbReference type="InterPro" id="IPR017939">
    <property type="entry name" value="G-Glutamylcylcotransferase"/>
</dbReference>
<sequence length="249" mass="27692">MATVAAKDTFKYFAYGSNLLCERILINNPSAKFYGIGKLSVIASFGLKNSDEPKPYLDARNIGGQEGKVSQPRKFIFTGKLASSKLGDVVGYQLGFDAPKEESLDIWLGSVATIFNADPTSYVYGVIWDMSYNGLESLDRQESWYNAIQVEVEVVSQIAPPGQQESADGADIGEHRVQCRTYQLENVTGAGLPSPHYKEVILMGARQNKLPQDYIAFLEAFPDNQVKQTPVAYKKVMEMLERERQDNAQ</sequence>
<name>A0AAV4AFY7_9GAST</name>
<reference evidence="5 6" key="1">
    <citation type="journal article" date="2021" name="Elife">
        <title>Chloroplast acquisition without the gene transfer in kleptoplastic sea slugs, Plakobranchus ocellatus.</title>
        <authorList>
            <person name="Maeda T."/>
            <person name="Takahashi S."/>
            <person name="Yoshida T."/>
            <person name="Shimamura S."/>
            <person name="Takaki Y."/>
            <person name="Nagai Y."/>
            <person name="Toyoda A."/>
            <person name="Suzuki Y."/>
            <person name="Arimoto A."/>
            <person name="Ishii H."/>
            <person name="Satoh N."/>
            <person name="Nishiyama T."/>
            <person name="Hasebe M."/>
            <person name="Maruyama T."/>
            <person name="Minagawa J."/>
            <person name="Obokata J."/>
            <person name="Shigenobu S."/>
        </authorList>
    </citation>
    <scope>NUCLEOTIDE SEQUENCE [LARGE SCALE GENOMIC DNA]</scope>
</reference>
<keyword evidence="2" id="KW-0456">Lyase</keyword>
<dbReference type="PANTHER" id="PTHR12935">
    <property type="entry name" value="GAMMA-GLUTAMYLCYCLOTRANSFERASE"/>
    <property type="match status" value="1"/>
</dbReference>
<evidence type="ECO:0000256" key="4">
    <source>
        <dbReference type="PIRSR" id="PIRSR617939-2"/>
    </source>
</evidence>
<protein>
    <recommendedName>
        <fullName evidence="1">gamma-glutamylcyclotransferase</fullName>
        <ecNumber evidence="1">4.3.2.9</ecNumber>
    </recommendedName>
</protein>
<dbReference type="Proteomes" id="UP000735302">
    <property type="component" value="Unassembled WGS sequence"/>
</dbReference>
<gene>
    <name evidence="5" type="ORF">PoB_003232200</name>
</gene>
<evidence type="ECO:0000313" key="5">
    <source>
        <dbReference type="EMBL" id="GFO05817.1"/>
    </source>
</evidence>
<dbReference type="Gene3D" id="3.10.490.10">
    <property type="entry name" value="Gamma-glutamyl cyclotransferase-like"/>
    <property type="match status" value="2"/>
</dbReference>
<feature type="active site" description="Proton acceptor" evidence="3">
    <location>
        <position position="142"/>
    </location>
</feature>
<dbReference type="CDD" id="cd06661">
    <property type="entry name" value="GGCT_like"/>
    <property type="match status" value="1"/>
</dbReference>
<dbReference type="EC" id="4.3.2.9" evidence="1"/>
<evidence type="ECO:0000313" key="6">
    <source>
        <dbReference type="Proteomes" id="UP000735302"/>
    </source>
</evidence>
<dbReference type="GO" id="GO:0003839">
    <property type="term" value="F:gamma-glutamylcyclotransferase activity"/>
    <property type="evidence" value="ECO:0007669"/>
    <property type="project" value="UniProtKB-EC"/>
</dbReference>
<evidence type="ECO:0000256" key="3">
    <source>
        <dbReference type="PIRSR" id="PIRSR617939-1"/>
    </source>
</evidence>
<keyword evidence="6" id="KW-1185">Reference proteome</keyword>
<dbReference type="InterPro" id="IPR013024">
    <property type="entry name" value="GGCT-like"/>
</dbReference>